<dbReference type="Proteomes" id="UP000001989">
    <property type="component" value="Chromosome"/>
</dbReference>
<gene>
    <name evidence="1" type="ordered locus">Swit_3904</name>
</gene>
<organism evidence="1 2">
    <name type="scientific">Rhizorhabdus wittichii (strain DSM 6014 / CCUG 31198 / JCM 15750 / NBRC 105917 / EY 4224 / RW1)</name>
    <name type="common">Sphingomonas wittichii</name>
    <dbReference type="NCBI Taxonomy" id="392499"/>
    <lineage>
        <taxon>Bacteria</taxon>
        <taxon>Pseudomonadati</taxon>
        <taxon>Pseudomonadota</taxon>
        <taxon>Alphaproteobacteria</taxon>
        <taxon>Sphingomonadales</taxon>
        <taxon>Sphingomonadaceae</taxon>
        <taxon>Rhizorhabdus</taxon>
    </lineage>
</organism>
<evidence type="ECO:0008006" key="3">
    <source>
        <dbReference type="Google" id="ProtNLM"/>
    </source>
</evidence>
<dbReference type="EMBL" id="CP000699">
    <property type="protein sequence ID" value="ABQ70249.1"/>
    <property type="molecule type" value="Genomic_DNA"/>
</dbReference>
<dbReference type="InterPro" id="IPR018673">
    <property type="entry name" value="DUF2141"/>
</dbReference>
<keyword evidence="2" id="KW-1185">Reference proteome</keyword>
<accession>A0A9J9LFC8</accession>
<evidence type="ECO:0000313" key="1">
    <source>
        <dbReference type="EMBL" id="ABQ70249.1"/>
    </source>
</evidence>
<evidence type="ECO:0000313" key="2">
    <source>
        <dbReference type="Proteomes" id="UP000001989"/>
    </source>
</evidence>
<proteinExistence type="predicted"/>
<reference evidence="1 2" key="1">
    <citation type="journal article" date="2010" name="J. Bacteriol.">
        <title>Genome sequence of the dioxin-mineralizing bacterium Sphingomonas wittichii RW1.</title>
        <authorList>
            <person name="Miller T.R."/>
            <person name="Delcher A.L."/>
            <person name="Salzberg S.L."/>
            <person name="Saunders E."/>
            <person name="Detter J.C."/>
            <person name="Halden R.U."/>
        </authorList>
    </citation>
    <scope>NUCLEOTIDE SEQUENCE [LARGE SCALE GENOMIC DNA]</scope>
    <source>
        <strain evidence="2">DSM 6014 / CCUG 31198 / JCM 15750 / NBRC 105917 / EY 4224 / RW1</strain>
    </source>
</reference>
<name>A0A9J9LFC8_RHIWR</name>
<sequence>MRSRMAIASRSSEVMSKLVAGMVGLSLVAALPAAAGAAMLGPDATACEGSGPAMLVHVEGFKKRTGMLRVQSYGGNPTRYFEKGSWLRRVDVPVPASGAADICVPVPANGNYAVSVRHDVDGSGKTGMNDGGGMSGNPKLSLMDVIFRRKPNPDKVQVTVHGVTRVPVVLNYVQGGSFGPLAMAAR</sequence>
<protein>
    <recommendedName>
        <fullName evidence="3">DUF2141 domain-containing protein</fullName>
    </recommendedName>
</protein>
<dbReference type="AlphaFoldDB" id="A0A9J9LFC8"/>
<dbReference type="KEGG" id="swi:Swit_3904"/>
<dbReference type="Pfam" id="PF09912">
    <property type="entry name" value="DUF2141"/>
    <property type="match status" value="1"/>
</dbReference>